<comment type="caution">
    <text evidence="2">The sequence shown here is derived from an EMBL/GenBank/DDBJ whole genome shotgun (WGS) entry which is preliminary data.</text>
</comment>
<name>A0ABU5SZ56_9CYAN</name>
<protein>
    <submittedName>
        <fullName evidence="2">DUF368 domain-containing protein</fullName>
    </submittedName>
</protein>
<feature type="transmembrane region" description="Helical" evidence="1">
    <location>
        <begin position="215"/>
        <end position="234"/>
    </location>
</feature>
<reference evidence="2 3" key="1">
    <citation type="submission" date="2023-12" db="EMBL/GenBank/DDBJ databases">
        <title>Baltic Sea Cyanobacteria.</title>
        <authorList>
            <person name="Delbaje E."/>
            <person name="Fewer D.P."/>
            <person name="Shishido T.K."/>
        </authorList>
    </citation>
    <scope>NUCLEOTIDE SEQUENCE [LARGE SCALE GENOMIC DNA]</scope>
    <source>
        <strain evidence="2 3">UHCC 0281</strain>
    </source>
</reference>
<evidence type="ECO:0000313" key="2">
    <source>
        <dbReference type="EMBL" id="MEA5443688.1"/>
    </source>
</evidence>
<feature type="transmembrane region" description="Helical" evidence="1">
    <location>
        <begin position="140"/>
        <end position="159"/>
    </location>
</feature>
<keyword evidence="3" id="KW-1185">Reference proteome</keyword>
<dbReference type="Pfam" id="PF04018">
    <property type="entry name" value="VCA0040-like"/>
    <property type="match status" value="1"/>
</dbReference>
<dbReference type="PANTHER" id="PTHR37308">
    <property type="entry name" value="INTEGRAL MEMBRANE PROTEIN"/>
    <property type="match status" value="1"/>
</dbReference>
<dbReference type="InterPro" id="IPR007163">
    <property type="entry name" value="VCA0040-like"/>
</dbReference>
<accession>A0ABU5SZ56</accession>
<dbReference type="RefSeq" id="WP_323357665.1">
    <property type="nucleotide sequence ID" value="NZ_JAYGHY010000062.1"/>
</dbReference>
<dbReference type="Proteomes" id="UP001302329">
    <property type="component" value="Unassembled WGS sequence"/>
</dbReference>
<evidence type="ECO:0000256" key="1">
    <source>
        <dbReference type="SAM" id="Phobius"/>
    </source>
</evidence>
<feature type="transmembrane region" description="Helical" evidence="1">
    <location>
        <begin position="171"/>
        <end position="195"/>
    </location>
</feature>
<feature type="transmembrane region" description="Helical" evidence="1">
    <location>
        <begin position="290"/>
        <end position="310"/>
    </location>
</feature>
<organism evidence="2 3">
    <name type="scientific">Cyanobium gracile UHCC 0281</name>
    <dbReference type="NCBI Taxonomy" id="3110309"/>
    <lineage>
        <taxon>Bacteria</taxon>
        <taxon>Bacillati</taxon>
        <taxon>Cyanobacteriota</taxon>
        <taxon>Cyanophyceae</taxon>
        <taxon>Synechococcales</taxon>
        <taxon>Prochlorococcaceae</taxon>
        <taxon>Cyanobium</taxon>
    </lineage>
</organism>
<gene>
    <name evidence="2" type="ORF">VB739_14105</name>
</gene>
<keyword evidence="1" id="KW-0812">Transmembrane</keyword>
<feature type="transmembrane region" description="Helical" evidence="1">
    <location>
        <begin position="241"/>
        <end position="261"/>
    </location>
</feature>
<keyword evidence="1" id="KW-0472">Membrane</keyword>
<feature type="transmembrane region" description="Helical" evidence="1">
    <location>
        <begin position="52"/>
        <end position="73"/>
    </location>
</feature>
<sequence>MADGLPDSASPLTPPAAKAGGFSLPYVVACGLAMGSADVVPGVSGGSMAFILGIYGELLEAIAGFDLGLLALLRRGAWQAAAARIHLGFLVPLVAGLAVAVLVMVRPITWLYAEHPVFLFAFFFGLILGAILLIARHAHWGVQGLVAMALGVALALLLVTQAPVTMPHDPFTLFWSGAVAIMAMILPGISGSFLLLVLGQYQYVMEGVKGLDLSILLPFAAGCAVGLISFVRLLRWLLHRFHGQVVALLVGFMAGSLWKIWPFRTVLESTRNAKGKLVVLRDALAAPPDAGSLVVALLLAAAGILLVVGIEQLQHRVGVEEMGG</sequence>
<keyword evidence="1" id="KW-1133">Transmembrane helix</keyword>
<dbReference type="PANTHER" id="PTHR37308:SF1">
    <property type="entry name" value="POLYPRENYL-PHOSPHATE TRANSPORTER"/>
    <property type="match status" value="1"/>
</dbReference>
<feature type="transmembrane region" description="Helical" evidence="1">
    <location>
        <begin position="117"/>
        <end position="134"/>
    </location>
</feature>
<proteinExistence type="predicted"/>
<evidence type="ECO:0000313" key="3">
    <source>
        <dbReference type="Proteomes" id="UP001302329"/>
    </source>
</evidence>
<dbReference type="EMBL" id="JAYGHY010000062">
    <property type="protein sequence ID" value="MEA5443688.1"/>
    <property type="molecule type" value="Genomic_DNA"/>
</dbReference>
<feature type="transmembrane region" description="Helical" evidence="1">
    <location>
        <begin position="85"/>
        <end position="105"/>
    </location>
</feature>